<name>A0A420TWX9_GIBIN</name>
<proteinExistence type="predicted"/>
<evidence type="ECO:0000313" key="2">
    <source>
        <dbReference type="Proteomes" id="UP000283569"/>
    </source>
</evidence>
<comment type="caution">
    <text evidence="1">The sequence shown here is derived from an EMBL/GenBank/DDBJ whole genome shotgun (WGS) entry which is preliminary data.</text>
</comment>
<sequence length="139" mass="15782">MDPPGMGCINTVAPAKNVTHADVYYDRSSGYSKGLLLAYANSAQRAVGQCRVGIDPFKAYEEPSWFCSRKVYHPESLEETGSCVVECTTGTNEHKHEPCDIDDWQCMRARAGLRLEFVCHYMANTFEMYIRHDEEEDDD</sequence>
<evidence type="ECO:0000313" key="1">
    <source>
        <dbReference type="EMBL" id="RKL46115.1"/>
    </source>
</evidence>
<reference evidence="1 2" key="1">
    <citation type="journal article" date="2018" name="Sci. Rep.">
        <title>Characterisation of pathogen-specific regions and novel effector candidates in Fusarium oxysporum f. sp. cepae.</title>
        <authorList>
            <person name="Armitage A.D."/>
            <person name="Taylor A."/>
            <person name="Sobczyk M.K."/>
            <person name="Baxter L."/>
            <person name="Greenfield B.P."/>
            <person name="Bates H.J."/>
            <person name="Wilson F."/>
            <person name="Jackson A.C."/>
            <person name="Ott S."/>
            <person name="Harrison R.J."/>
            <person name="Clarkson J.P."/>
        </authorList>
    </citation>
    <scope>NUCLEOTIDE SEQUENCE [LARGE SCALE GENOMIC DNA]</scope>
    <source>
        <strain evidence="1 2">Fp_A8</strain>
    </source>
</reference>
<gene>
    <name evidence="1" type="ORF">BFJ72_g3023</name>
</gene>
<dbReference type="AlphaFoldDB" id="A0A420TWX9"/>
<accession>A0A420TWX9</accession>
<protein>
    <submittedName>
        <fullName evidence="1">Uncharacterized protein</fullName>
    </submittedName>
</protein>
<dbReference type="EMBL" id="MRDB01000007">
    <property type="protein sequence ID" value="RKL46115.1"/>
    <property type="molecule type" value="Genomic_DNA"/>
</dbReference>
<organism evidence="1 2">
    <name type="scientific">Gibberella intermedia</name>
    <name type="common">Bulb rot disease fungus</name>
    <name type="synonym">Fusarium proliferatum</name>
    <dbReference type="NCBI Taxonomy" id="948311"/>
    <lineage>
        <taxon>Eukaryota</taxon>
        <taxon>Fungi</taxon>
        <taxon>Dikarya</taxon>
        <taxon>Ascomycota</taxon>
        <taxon>Pezizomycotina</taxon>
        <taxon>Sordariomycetes</taxon>
        <taxon>Hypocreomycetidae</taxon>
        <taxon>Hypocreales</taxon>
        <taxon>Nectriaceae</taxon>
        <taxon>Fusarium</taxon>
        <taxon>Fusarium fujikuroi species complex</taxon>
    </lineage>
</organism>
<dbReference type="Proteomes" id="UP000283569">
    <property type="component" value="Unassembled WGS sequence"/>
</dbReference>